<accession>G8X1M2</accession>
<protein>
    <submittedName>
        <fullName evidence="2">Uncharacterized protein</fullName>
    </submittedName>
</protein>
<feature type="compositionally biased region" description="Basic residues" evidence="1">
    <location>
        <begin position="59"/>
        <end position="69"/>
    </location>
</feature>
<feature type="compositionally biased region" description="Basic and acidic residues" evidence="1">
    <location>
        <begin position="70"/>
        <end position="89"/>
    </location>
</feature>
<dbReference type="EMBL" id="CP003219">
    <property type="protein sequence ID" value="AEW92551.1"/>
    <property type="molecule type" value="Genomic_DNA"/>
</dbReference>
<proteinExistence type="predicted"/>
<dbReference type="AlphaFoldDB" id="G8X1M2"/>
<dbReference type="Proteomes" id="UP000007842">
    <property type="component" value="Chromosome"/>
</dbReference>
<reference evidence="3" key="1">
    <citation type="submission" date="2011-12" db="EMBL/GenBank/DDBJ databases">
        <title>Complete genome sequence of Streptomyces cattleya strain DSM 46488.</title>
        <authorList>
            <person name="Ou H.-Y."/>
            <person name="Li P."/>
            <person name="Zhao C."/>
            <person name="O'Hagan D."/>
            <person name="Deng Z."/>
        </authorList>
    </citation>
    <scope>NUCLEOTIDE SEQUENCE [LARGE SCALE GENOMIC DNA]</scope>
    <source>
        <strain evidence="3">ATCC 35852 / DSM 46488 / JCM 4925 / NBRC 14057 / NRRL 8057</strain>
    </source>
</reference>
<evidence type="ECO:0000256" key="1">
    <source>
        <dbReference type="SAM" id="MobiDB-lite"/>
    </source>
</evidence>
<gene>
    <name evidence="2" type="ordered locus">SCATT_01800</name>
</gene>
<dbReference type="KEGG" id="scy:SCATT_01800"/>
<sequence>MMASRTTHWAAPTVLAPGFLAVPARPRRRQRQPLLPGRRDRRARPARDDAPARVPSGRAAHRRVARRGSGRGDRPSRRAARGRAERRNEAILTAHSARPALS</sequence>
<organism evidence="2 3">
    <name type="scientific">Streptantibioticus cattleyicolor (strain ATCC 35852 / DSM 46488 / JCM 4925 / NBRC 14057 / NRRL 8057)</name>
    <name type="common">Streptomyces cattleya</name>
    <dbReference type="NCBI Taxonomy" id="1003195"/>
    <lineage>
        <taxon>Bacteria</taxon>
        <taxon>Bacillati</taxon>
        <taxon>Actinomycetota</taxon>
        <taxon>Actinomycetes</taxon>
        <taxon>Kitasatosporales</taxon>
        <taxon>Streptomycetaceae</taxon>
        <taxon>Streptantibioticus</taxon>
    </lineage>
</organism>
<evidence type="ECO:0000313" key="2">
    <source>
        <dbReference type="EMBL" id="AEW92551.1"/>
    </source>
</evidence>
<keyword evidence="3" id="KW-1185">Reference proteome</keyword>
<dbReference type="PATRIC" id="fig|1003195.29.peg.176"/>
<dbReference type="HOGENOM" id="CLU_2275793_0_0_11"/>
<feature type="region of interest" description="Disordered" evidence="1">
    <location>
        <begin position="21"/>
        <end position="102"/>
    </location>
</feature>
<evidence type="ECO:0000313" key="3">
    <source>
        <dbReference type="Proteomes" id="UP000007842"/>
    </source>
</evidence>
<name>G8X1M2_STREN</name>